<proteinExistence type="predicted"/>
<accession>A0A918TH03</accession>
<reference evidence="1" key="1">
    <citation type="journal article" date="2014" name="Int. J. Syst. Evol. Microbiol.">
        <title>Complete genome sequence of Corynebacterium casei LMG S-19264T (=DSM 44701T), isolated from a smear-ripened cheese.</title>
        <authorList>
            <consortium name="US DOE Joint Genome Institute (JGI-PGF)"/>
            <person name="Walter F."/>
            <person name="Albersmeier A."/>
            <person name="Kalinowski J."/>
            <person name="Ruckert C."/>
        </authorList>
    </citation>
    <scope>NUCLEOTIDE SEQUENCE</scope>
    <source>
        <strain evidence="1">KCTC 12988</strain>
    </source>
</reference>
<protein>
    <submittedName>
        <fullName evidence="1">Uncharacterized protein</fullName>
    </submittedName>
</protein>
<dbReference type="AlphaFoldDB" id="A0A918TH03"/>
<dbReference type="EMBL" id="BMXI01000001">
    <property type="protein sequence ID" value="GHC41221.1"/>
    <property type="molecule type" value="Genomic_DNA"/>
</dbReference>
<reference evidence="1" key="2">
    <citation type="submission" date="2020-09" db="EMBL/GenBank/DDBJ databases">
        <authorList>
            <person name="Sun Q."/>
            <person name="Kim S."/>
        </authorList>
    </citation>
    <scope>NUCLEOTIDE SEQUENCE</scope>
    <source>
        <strain evidence="1">KCTC 12988</strain>
    </source>
</reference>
<dbReference type="Proteomes" id="UP000644507">
    <property type="component" value="Unassembled WGS sequence"/>
</dbReference>
<dbReference type="RefSeq" id="WP_189566557.1">
    <property type="nucleotide sequence ID" value="NZ_BMXI01000001.1"/>
</dbReference>
<evidence type="ECO:0000313" key="2">
    <source>
        <dbReference type="Proteomes" id="UP000644507"/>
    </source>
</evidence>
<evidence type="ECO:0000313" key="1">
    <source>
        <dbReference type="EMBL" id="GHC41221.1"/>
    </source>
</evidence>
<name>A0A918TH03_9BACT</name>
<comment type="caution">
    <text evidence="1">The sequence shown here is derived from an EMBL/GenBank/DDBJ whole genome shotgun (WGS) entry which is preliminary data.</text>
</comment>
<keyword evidence="2" id="KW-1185">Reference proteome</keyword>
<sequence length="125" mass="14234">MNANQLLKEFGKIRRPAHATAMMKQLLEPHSFCEDFAEVPATADLFSLVSFFMRDDYLKDPGVFAREGELLPDEPQSVLELEIQRTEEGYSISANFYYGLGLGRGAQAKFDLSGRMKGRQLIWLR</sequence>
<organism evidence="1 2">
    <name type="scientific">Roseibacillus persicicus</name>
    <dbReference type="NCBI Taxonomy" id="454148"/>
    <lineage>
        <taxon>Bacteria</taxon>
        <taxon>Pseudomonadati</taxon>
        <taxon>Verrucomicrobiota</taxon>
        <taxon>Verrucomicrobiia</taxon>
        <taxon>Verrucomicrobiales</taxon>
        <taxon>Verrucomicrobiaceae</taxon>
        <taxon>Roseibacillus</taxon>
    </lineage>
</organism>
<gene>
    <name evidence="1" type="ORF">GCM10007100_02370</name>
</gene>